<evidence type="ECO:0000313" key="2">
    <source>
        <dbReference type="Proteomes" id="UP000054771"/>
    </source>
</evidence>
<dbReference type="STRING" id="454130.A0A0U5G5N3"/>
<name>A0A0U5G5N3_ASPCI</name>
<dbReference type="Proteomes" id="UP000054771">
    <property type="component" value="Unassembled WGS sequence"/>
</dbReference>
<sequence length="111" mass="12407">MAMLERRRESISGLDEDTFDDFVQKDHDAWSEKTVMSTVFLIIRGSADIPFREENLFGNLDPLAEGIVSAKPDFYDGTLAAEYDKVVHQLLGSSIIPSTQDHLPIAPKVLL</sequence>
<organism evidence="1 2">
    <name type="scientific">Aspergillus calidoustus</name>
    <dbReference type="NCBI Taxonomy" id="454130"/>
    <lineage>
        <taxon>Eukaryota</taxon>
        <taxon>Fungi</taxon>
        <taxon>Dikarya</taxon>
        <taxon>Ascomycota</taxon>
        <taxon>Pezizomycotina</taxon>
        <taxon>Eurotiomycetes</taxon>
        <taxon>Eurotiomycetidae</taxon>
        <taxon>Eurotiales</taxon>
        <taxon>Aspergillaceae</taxon>
        <taxon>Aspergillus</taxon>
        <taxon>Aspergillus subgen. Nidulantes</taxon>
    </lineage>
</organism>
<proteinExistence type="predicted"/>
<gene>
    <name evidence="1" type="ORF">ASPCAL10221</name>
</gene>
<reference evidence="2" key="1">
    <citation type="journal article" date="2016" name="Genome Announc.">
        <title>Draft genome sequences of fungus Aspergillus calidoustus.</title>
        <authorList>
            <person name="Horn F."/>
            <person name="Linde J."/>
            <person name="Mattern D.J."/>
            <person name="Walther G."/>
            <person name="Guthke R."/>
            <person name="Scherlach K."/>
            <person name="Martin K."/>
            <person name="Brakhage A.A."/>
            <person name="Petzke L."/>
            <person name="Valiante V."/>
        </authorList>
    </citation>
    <scope>NUCLEOTIDE SEQUENCE [LARGE SCALE GENOMIC DNA]</scope>
    <source>
        <strain evidence="2">SF006504</strain>
    </source>
</reference>
<dbReference type="OrthoDB" id="4503105at2759"/>
<dbReference type="EMBL" id="CDMC01000008">
    <property type="protein sequence ID" value="CEL07056.1"/>
    <property type="molecule type" value="Genomic_DNA"/>
</dbReference>
<evidence type="ECO:0000313" key="1">
    <source>
        <dbReference type="EMBL" id="CEL07056.1"/>
    </source>
</evidence>
<accession>A0A0U5G5N3</accession>
<protein>
    <submittedName>
        <fullName evidence="1">Uncharacterized protein</fullName>
    </submittedName>
</protein>
<keyword evidence="2" id="KW-1185">Reference proteome</keyword>
<dbReference type="AlphaFoldDB" id="A0A0U5G5N3"/>